<dbReference type="Proteomes" id="UP000266234">
    <property type="component" value="Unassembled WGS sequence"/>
</dbReference>
<dbReference type="PANTHER" id="PTHR42973">
    <property type="entry name" value="BINDING OXIDOREDUCTASE, PUTATIVE (AFU_ORTHOLOGUE AFUA_1G17690)-RELATED"/>
    <property type="match status" value="1"/>
</dbReference>
<protein>
    <recommendedName>
        <fullName evidence="6">FAD-binding PCMH-type domain-containing protein</fullName>
    </recommendedName>
</protein>
<evidence type="ECO:0000313" key="8">
    <source>
        <dbReference type="Proteomes" id="UP000266234"/>
    </source>
</evidence>
<feature type="domain" description="FAD-binding PCMH-type" evidence="6">
    <location>
        <begin position="38"/>
        <end position="217"/>
    </location>
</feature>
<dbReference type="SUPFAM" id="SSF56176">
    <property type="entry name" value="FAD-binding/transporter-associated domain-like"/>
    <property type="match status" value="1"/>
</dbReference>
<dbReference type="GO" id="GO:0071949">
    <property type="term" value="F:FAD binding"/>
    <property type="evidence" value="ECO:0007669"/>
    <property type="project" value="InterPro"/>
</dbReference>
<comment type="similarity">
    <text evidence="2">Belongs to the oxygen-dependent FAD-linked oxidoreductase family.</text>
</comment>
<dbReference type="InterPro" id="IPR006094">
    <property type="entry name" value="Oxid_FAD_bind_N"/>
</dbReference>
<dbReference type="STRING" id="694270.A0A395T5L7"/>
<evidence type="ECO:0000256" key="3">
    <source>
        <dbReference type="ARBA" id="ARBA00022630"/>
    </source>
</evidence>
<keyword evidence="8" id="KW-1185">Reference proteome</keyword>
<dbReference type="InterPro" id="IPR036318">
    <property type="entry name" value="FAD-bd_PCMH-like_sf"/>
</dbReference>
<keyword evidence="3" id="KW-0285">Flavoprotein</keyword>
<dbReference type="PROSITE" id="PS51387">
    <property type="entry name" value="FAD_PCMH"/>
    <property type="match status" value="1"/>
</dbReference>
<dbReference type="EMBL" id="PXOG01000041">
    <property type="protein sequence ID" value="RGP79797.1"/>
    <property type="molecule type" value="Genomic_DNA"/>
</dbReference>
<organism evidence="7 8">
    <name type="scientific">Fusarium longipes</name>
    <dbReference type="NCBI Taxonomy" id="694270"/>
    <lineage>
        <taxon>Eukaryota</taxon>
        <taxon>Fungi</taxon>
        <taxon>Dikarya</taxon>
        <taxon>Ascomycota</taxon>
        <taxon>Pezizomycotina</taxon>
        <taxon>Sordariomycetes</taxon>
        <taxon>Hypocreomycetidae</taxon>
        <taxon>Hypocreales</taxon>
        <taxon>Nectriaceae</taxon>
        <taxon>Fusarium</taxon>
    </lineage>
</organism>
<evidence type="ECO:0000256" key="5">
    <source>
        <dbReference type="ARBA" id="ARBA00023002"/>
    </source>
</evidence>
<name>A0A395T5L7_9HYPO</name>
<dbReference type="GO" id="GO:0016491">
    <property type="term" value="F:oxidoreductase activity"/>
    <property type="evidence" value="ECO:0007669"/>
    <property type="project" value="UniProtKB-KW"/>
</dbReference>
<dbReference type="InterPro" id="IPR016166">
    <property type="entry name" value="FAD-bd_PCMH"/>
</dbReference>
<accession>A0A395T5L7</accession>
<comment type="cofactor">
    <cofactor evidence="1">
        <name>FAD</name>
        <dbReference type="ChEBI" id="CHEBI:57692"/>
    </cofactor>
</comment>
<keyword evidence="5" id="KW-0560">Oxidoreductase</keyword>
<gene>
    <name evidence="7" type="ORF">FLONG3_2111</name>
</gene>
<evidence type="ECO:0000313" key="7">
    <source>
        <dbReference type="EMBL" id="RGP79797.1"/>
    </source>
</evidence>
<dbReference type="PANTHER" id="PTHR42973:SF39">
    <property type="entry name" value="FAD-BINDING PCMH-TYPE DOMAIN-CONTAINING PROTEIN"/>
    <property type="match status" value="1"/>
</dbReference>
<evidence type="ECO:0000256" key="2">
    <source>
        <dbReference type="ARBA" id="ARBA00005466"/>
    </source>
</evidence>
<comment type="caution">
    <text evidence="7">The sequence shown here is derived from an EMBL/GenBank/DDBJ whole genome shotgun (WGS) entry which is preliminary data.</text>
</comment>
<keyword evidence="4" id="KW-0274">FAD</keyword>
<evidence type="ECO:0000259" key="6">
    <source>
        <dbReference type="PROSITE" id="PS51387"/>
    </source>
</evidence>
<evidence type="ECO:0000256" key="1">
    <source>
        <dbReference type="ARBA" id="ARBA00001974"/>
    </source>
</evidence>
<dbReference type="Pfam" id="PF01565">
    <property type="entry name" value="FAD_binding_4"/>
    <property type="match status" value="1"/>
</dbReference>
<dbReference type="Gene3D" id="3.40.462.20">
    <property type="match status" value="1"/>
</dbReference>
<dbReference type="PROSITE" id="PS00862">
    <property type="entry name" value="OX2_COVAL_FAD"/>
    <property type="match status" value="1"/>
</dbReference>
<proteinExistence type="inferred from homology"/>
<reference evidence="7 8" key="1">
    <citation type="journal article" date="2018" name="PLoS Pathog.">
        <title>Evolution of structural diversity of trichothecenes, a family of toxins produced by plant pathogenic and entomopathogenic fungi.</title>
        <authorList>
            <person name="Proctor R.H."/>
            <person name="McCormick S.P."/>
            <person name="Kim H.S."/>
            <person name="Cardoza R.E."/>
            <person name="Stanley A.M."/>
            <person name="Lindo L."/>
            <person name="Kelly A."/>
            <person name="Brown D.W."/>
            <person name="Lee T."/>
            <person name="Vaughan M.M."/>
            <person name="Alexander N.J."/>
            <person name="Busman M."/>
            <person name="Gutierrez S."/>
        </authorList>
    </citation>
    <scope>NUCLEOTIDE SEQUENCE [LARGE SCALE GENOMIC DNA]</scope>
    <source>
        <strain evidence="7 8">NRRL 20695</strain>
    </source>
</reference>
<dbReference type="InterPro" id="IPR006093">
    <property type="entry name" value="Oxy_OxRdtase_FAD_BS"/>
</dbReference>
<evidence type="ECO:0000256" key="4">
    <source>
        <dbReference type="ARBA" id="ARBA00022827"/>
    </source>
</evidence>
<sequence>MATIQTFPSFDGNQFFPGTPSYELANEIYATSTYGTDRKLTPGAILQPASIQDIISVVKSATEQKIPIAIRSGGHQYSGASSTGLKGIQLDLKPTFRRPNLDLNILRENGKVYLRTSVSWSLVEMFEFLKANGVFMPTGQCAKVCLGGHVQTGGYGMLARSFGLLGDYVREIDIVDHSGEIVKVTKESHPDLFYGLLGGSPGNLGVITHFKIEVQDDNNYKGSKGLWQAFVFDPKTLEDLYDILVEKSQDPNFPRGYDMTVNVMSRDGDLLSNFPGGKQELKALLPNEIHDGQKNIVDVGKFKYALIIVYAQWVNFGDDQEPYSPDLFNRIKSVKNKCPFGKEAPEDAPMSAIAAMWLFEGDREFKHPYVKRTNTTTSTDLTETGWSKWFSERINEVIKYTDNGLWISSQMQVYGGKESMFWKNAGKGTSYCFRDATIGGTWDVFFQDDAEAKAKSKLPKDGANEWQFVNDQGMPQYFSKQDRRVLWGSYGDWDMKKVWPFYYDEETYKKIQEIRKKYDPNGTFTANVFSVEAV</sequence>
<dbReference type="AlphaFoldDB" id="A0A395T5L7"/>
<dbReference type="InterPro" id="IPR016169">
    <property type="entry name" value="FAD-bd_PCMH_sub2"/>
</dbReference>
<dbReference type="OrthoDB" id="415825at2759"/>
<dbReference type="InterPro" id="IPR050416">
    <property type="entry name" value="FAD-linked_Oxidoreductase"/>
</dbReference>
<dbReference type="Gene3D" id="3.30.465.10">
    <property type="match status" value="2"/>
</dbReference>